<name>A0A0C3JE11_PISTI</name>
<reference evidence="3" key="2">
    <citation type="submission" date="2015-01" db="EMBL/GenBank/DDBJ databases">
        <title>Evolutionary Origins and Diversification of the Mycorrhizal Mutualists.</title>
        <authorList>
            <consortium name="DOE Joint Genome Institute"/>
            <consortium name="Mycorrhizal Genomics Consortium"/>
            <person name="Kohler A."/>
            <person name="Kuo A."/>
            <person name="Nagy L.G."/>
            <person name="Floudas D."/>
            <person name="Copeland A."/>
            <person name="Barry K.W."/>
            <person name="Cichocki N."/>
            <person name="Veneault-Fourrey C."/>
            <person name="LaButti K."/>
            <person name="Lindquist E.A."/>
            <person name="Lipzen A."/>
            <person name="Lundell T."/>
            <person name="Morin E."/>
            <person name="Murat C."/>
            <person name="Riley R."/>
            <person name="Ohm R."/>
            <person name="Sun H."/>
            <person name="Tunlid A."/>
            <person name="Henrissat B."/>
            <person name="Grigoriev I.V."/>
            <person name="Hibbett D.S."/>
            <person name="Martin F."/>
        </authorList>
    </citation>
    <scope>NUCLEOTIDE SEQUENCE [LARGE SCALE GENOMIC DNA]</scope>
    <source>
        <strain evidence="3">Marx 270</strain>
    </source>
</reference>
<dbReference type="InParanoid" id="A0A0C3JE11"/>
<dbReference type="AlphaFoldDB" id="A0A0C3JE11"/>
<reference evidence="2 3" key="1">
    <citation type="submission" date="2014-04" db="EMBL/GenBank/DDBJ databases">
        <authorList>
            <consortium name="DOE Joint Genome Institute"/>
            <person name="Kuo A."/>
            <person name="Kohler A."/>
            <person name="Costa M.D."/>
            <person name="Nagy L.G."/>
            <person name="Floudas D."/>
            <person name="Copeland A."/>
            <person name="Barry K.W."/>
            <person name="Cichocki N."/>
            <person name="Veneault-Fourrey C."/>
            <person name="LaButti K."/>
            <person name="Lindquist E.A."/>
            <person name="Lipzen A."/>
            <person name="Lundell T."/>
            <person name="Morin E."/>
            <person name="Murat C."/>
            <person name="Sun H."/>
            <person name="Tunlid A."/>
            <person name="Henrissat B."/>
            <person name="Grigoriev I.V."/>
            <person name="Hibbett D.S."/>
            <person name="Martin F."/>
            <person name="Nordberg H.P."/>
            <person name="Cantor M.N."/>
            <person name="Hua S.X."/>
        </authorList>
    </citation>
    <scope>NUCLEOTIDE SEQUENCE [LARGE SCALE GENOMIC DNA]</scope>
    <source>
        <strain evidence="2 3">Marx 270</strain>
    </source>
</reference>
<feature type="compositionally biased region" description="Basic and acidic residues" evidence="1">
    <location>
        <begin position="85"/>
        <end position="118"/>
    </location>
</feature>
<feature type="compositionally biased region" description="Basic and acidic residues" evidence="1">
    <location>
        <begin position="128"/>
        <end position="140"/>
    </location>
</feature>
<sequence length="148" mass="17133">MVYQGQWTVKEKLRDMIQWYYYKWGEWSGQAEGLNLATATVTARTTTALDSERQPREAGAAIRWRQGATSADIEHYGSSYPTLGRARETYNKARSQRENLRRTMNGRHSDIQRNKGDDYGSIYNNDHQGYKSECDMRQELPSEGNNAR</sequence>
<organism evidence="2 3">
    <name type="scientific">Pisolithus tinctorius Marx 270</name>
    <dbReference type="NCBI Taxonomy" id="870435"/>
    <lineage>
        <taxon>Eukaryota</taxon>
        <taxon>Fungi</taxon>
        <taxon>Dikarya</taxon>
        <taxon>Basidiomycota</taxon>
        <taxon>Agaricomycotina</taxon>
        <taxon>Agaricomycetes</taxon>
        <taxon>Agaricomycetidae</taxon>
        <taxon>Boletales</taxon>
        <taxon>Sclerodermatineae</taxon>
        <taxon>Pisolithaceae</taxon>
        <taxon>Pisolithus</taxon>
    </lineage>
</organism>
<dbReference type="EMBL" id="KN832059">
    <property type="protein sequence ID" value="KIN95851.1"/>
    <property type="molecule type" value="Genomic_DNA"/>
</dbReference>
<evidence type="ECO:0000313" key="2">
    <source>
        <dbReference type="EMBL" id="KIN95851.1"/>
    </source>
</evidence>
<evidence type="ECO:0000256" key="1">
    <source>
        <dbReference type="SAM" id="MobiDB-lite"/>
    </source>
</evidence>
<feature type="region of interest" description="Disordered" evidence="1">
    <location>
        <begin position="75"/>
        <end position="148"/>
    </location>
</feature>
<protein>
    <submittedName>
        <fullName evidence="2">Uncharacterized protein</fullName>
    </submittedName>
</protein>
<proteinExistence type="predicted"/>
<keyword evidence="3" id="KW-1185">Reference proteome</keyword>
<evidence type="ECO:0000313" key="3">
    <source>
        <dbReference type="Proteomes" id="UP000054217"/>
    </source>
</evidence>
<dbReference type="HOGENOM" id="CLU_1759552_0_0_1"/>
<dbReference type="Proteomes" id="UP000054217">
    <property type="component" value="Unassembled WGS sequence"/>
</dbReference>
<accession>A0A0C3JE11</accession>
<gene>
    <name evidence="2" type="ORF">M404DRAFT_33818</name>
</gene>